<dbReference type="Proteomes" id="UP000703269">
    <property type="component" value="Unassembled WGS sequence"/>
</dbReference>
<reference evidence="1 2" key="1">
    <citation type="submission" date="2021-08" db="EMBL/GenBank/DDBJ databases">
        <title>Draft Genome Sequence of Phanerochaete sordida strain YK-624.</title>
        <authorList>
            <person name="Mori T."/>
            <person name="Dohra H."/>
            <person name="Suzuki T."/>
            <person name="Kawagishi H."/>
            <person name="Hirai H."/>
        </authorList>
    </citation>
    <scope>NUCLEOTIDE SEQUENCE [LARGE SCALE GENOMIC DNA]</scope>
    <source>
        <strain evidence="1 2">YK-624</strain>
    </source>
</reference>
<gene>
    <name evidence="1" type="ORF">PsYK624_161240</name>
</gene>
<proteinExistence type="predicted"/>
<protein>
    <submittedName>
        <fullName evidence="1">Uncharacterized protein</fullName>
    </submittedName>
</protein>
<keyword evidence="2" id="KW-1185">Reference proteome</keyword>
<name>A0A9P3LLY6_9APHY</name>
<accession>A0A9P3LLY6</accession>
<organism evidence="1 2">
    <name type="scientific">Phanerochaete sordida</name>
    <dbReference type="NCBI Taxonomy" id="48140"/>
    <lineage>
        <taxon>Eukaryota</taxon>
        <taxon>Fungi</taxon>
        <taxon>Dikarya</taxon>
        <taxon>Basidiomycota</taxon>
        <taxon>Agaricomycotina</taxon>
        <taxon>Agaricomycetes</taxon>
        <taxon>Polyporales</taxon>
        <taxon>Phanerochaetaceae</taxon>
        <taxon>Phanerochaete</taxon>
    </lineage>
</organism>
<sequence>MCCLCFVGLSGYPEARRALTTLDRICQTQAEPTVPISCGCRSPARAAKVEVPLCIPDLSVQV</sequence>
<evidence type="ECO:0000313" key="2">
    <source>
        <dbReference type="Proteomes" id="UP000703269"/>
    </source>
</evidence>
<evidence type="ECO:0000313" key="1">
    <source>
        <dbReference type="EMBL" id="GJE99850.1"/>
    </source>
</evidence>
<comment type="caution">
    <text evidence="1">The sequence shown here is derived from an EMBL/GenBank/DDBJ whole genome shotgun (WGS) entry which is preliminary data.</text>
</comment>
<dbReference type="AlphaFoldDB" id="A0A9P3LLY6"/>
<dbReference type="EMBL" id="BPQB01000122">
    <property type="protein sequence ID" value="GJE99850.1"/>
    <property type="molecule type" value="Genomic_DNA"/>
</dbReference>